<dbReference type="EMBL" id="CP109967">
    <property type="protein sequence ID" value="WAJ72198.1"/>
    <property type="molecule type" value="Genomic_DNA"/>
</dbReference>
<keyword evidence="1" id="KW-0614">Plasmid</keyword>
<protein>
    <submittedName>
        <fullName evidence="1">Uncharacterized protein</fullName>
    </submittedName>
</protein>
<geneLocation type="plasmid" evidence="1 2">
    <name>pCadTS8_2</name>
</geneLocation>
<keyword evidence="2" id="KW-1185">Reference proteome</keyword>
<gene>
    <name evidence="1" type="ORF">OLW01_18140</name>
</gene>
<dbReference type="RefSeq" id="WP_268076913.1">
    <property type="nucleotide sequence ID" value="NZ_CP109967.1"/>
</dbReference>
<accession>A0ABY7ARN4</accession>
<name>A0ABY7ARN4_9ALTE</name>
<evidence type="ECO:0000313" key="2">
    <source>
        <dbReference type="Proteomes" id="UP001163726"/>
    </source>
</evidence>
<reference evidence="1" key="1">
    <citation type="submission" date="2022-10" db="EMBL/GenBank/DDBJ databases">
        <title>Catenovulum adriacola sp. nov. isolated in the Harbour of Susak.</title>
        <authorList>
            <person name="Schoch T."/>
            <person name="Reich S.J."/>
            <person name="Stoeferle S."/>
            <person name="Flaiz M."/>
            <person name="Kazda M."/>
            <person name="Riedel C.U."/>
            <person name="Duerre P."/>
        </authorList>
    </citation>
    <scope>NUCLEOTIDE SEQUENCE</scope>
    <source>
        <strain evidence="1">TS8</strain>
        <plasmid evidence="1">pCadTS8_2</plasmid>
    </source>
</reference>
<proteinExistence type="predicted"/>
<organism evidence="1 2">
    <name type="scientific">Catenovulum adriaticum</name>
    <dbReference type="NCBI Taxonomy" id="2984846"/>
    <lineage>
        <taxon>Bacteria</taxon>
        <taxon>Pseudomonadati</taxon>
        <taxon>Pseudomonadota</taxon>
        <taxon>Gammaproteobacteria</taxon>
        <taxon>Alteromonadales</taxon>
        <taxon>Alteromonadaceae</taxon>
        <taxon>Catenovulum</taxon>
    </lineage>
</organism>
<evidence type="ECO:0000313" key="1">
    <source>
        <dbReference type="EMBL" id="WAJ72198.1"/>
    </source>
</evidence>
<sequence>MKLLLIILSILFVNDGISKEHSWSFRESGTICSILTSNRIDLNANETVQYTVVFGYASRKHDLSEHLKSINLKPNEYVLQFNVALHHPAGEFGLLGDEIDVPIQLKVNDSLLRTHENEYGTTYYVIGEKAKQLLKKLSVNEKIILKVQVDNVEHLIPLTNESKDFNLKRRLLQTCETHFI</sequence>
<dbReference type="Proteomes" id="UP001163726">
    <property type="component" value="Plasmid pCadTS8_2"/>
</dbReference>